<protein>
    <submittedName>
        <fullName evidence="1">Uncharacterized protein</fullName>
    </submittedName>
</protein>
<evidence type="ECO:0000313" key="1">
    <source>
        <dbReference type="EMBL" id="MCI1189410.1"/>
    </source>
</evidence>
<evidence type="ECO:0000313" key="2">
    <source>
        <dbReference type="Proteomes" id="UP001139193"/>
    </source>
</evidence>
<accession>A0A9X1VLU8</accession>
<dbReference type="AlphaFoldDB" id="A0A9X1VLU8"/>
<dbReference type="EMBL" id="JALBGC010000005">
    <property type="protein sequence ID" value="MCI1189410.1"/>
    <property type="molecule type" value="Genomic_DNA"/>
</dbReference>
<reference evidence="1" key="1">
    <citation type="submission" date="2022-03" db="EMBL/GenBank/DDBJ databases">
        <title>Bacterial whole genome sequence for Hymenobacter sp. DH14.</title>
        <authorList>
            <person name="Le V."/>
        </authorList>
    </citation>
    <scope>NUCLEOTIDE SEQUENCE</scope>
    <source>
        <strain evidence="1">DH14</strain>
    </source>
</reference>
<proteinExistence type="predicted"/>
<dbReference type="Proteomes" id="UP001139193">
    <property type="component" value="Unassembled WGS sequence"/>
</dbReference>
<comment type="caution">
    <text evidence="1">The sequence shown here is derived from an EMBL/GenBank/DDBJ whole genome shotgun (WGS) entry which is preliminary data.</text>
</comment>
<keyword evidence="2" id="KW-1185">Reference proteome</keyword>
<sequence length="260" mass="29867">MINKFLQNRNRVQDLMKSSEFIMPLTHYDSDVEIEERKKTAKLRKVKFENVPVCKKGQDSISWLIDTEVEDCIFSLPPGVKTVDKTIAIFSCTTLYFIMIELKSSLSAIDAGLNEGGINEKIKDTISKISSSIPLHVFKDKYKDVEQLKYICIVCYNKDEVAFKIQESGFDGLDLNAEMFREYEKHIEAIDIENGVLQSPRKGPKTPVSIMDATNHMNKVDVYFIRNPDEQSQSMSVDLTQFLSHIADFEYCQYTEFTLP</sequence>
<name>A0A9X1VLU8_9BACT</name>
<gene>
    <name evidence="1" type="ORF">MON38_18455</name>
</gene>
<organism evidence="1 2">
    <name type="scientific">Hymenobacter cyanobacteriorum</name>
    <dbReference type="NCBI Taxonomy" id="2926463"/>
    <lineage>
        <taxon>Bacteria</taxon>
        <taxon>Pseudomonadati</taxon>
        <taxon>Bacteroidota</taxon>
        <taxon>Cytophagia</taxon>
        <taxon>Cytophagales</taxon>
        <taxon>Hymenobacteraceae</taxon>
        <taxon>Hymenobacter</taxon>
    </lineage>
</organism>
<dbReference type="RefSeq" id="WP_241937636.1">
    <property type="nucleotide sequence ID" value="NZ_JALBGC010000005.1"/>
</dbReference>